<keyword evidence="2" id="KW-1185">Reference proteome</keyword>
<accession>A0A2T5HMF7</accession>
<evidence type="ECO:0000313" key="2">
    <source>
        <dbReference type="Proteomes" id="UP000244077"/>
    </source>
</evidence>
<gene>
    <name evidence="1" type="ORF">C8N42_106246</name>
</gene>
<protein>
    <submittedName>
        <fullName evidence="1">Uncharacterized protein</fullName>
    </submittedName>
</protein>
<organism evidence="1 2">
    <name type="scientific">Celeribacter persicus</name>
    <dbReference type="NCBI Taxonomy" id="1651082"/>
    <lineage>
        <taxon>Bacteria</taxon>
        <taxon>Pseudomonadati</taxon>
        <taxon>Pseudomonadota</taxon>
        <taxon>Alphaproteobacteria</taxon>
        <taxon>Rhodobacterales</taxon>
        <taxon>Roseobacteraceae</taxon>
        <taxon>Celeribacter</taxon>
    </lineage>
</organism>
<evidence type="ECO:0000313" key="1">
    <source>
        <dbReference type="EMBL" id="PTQ72734.1"/>
    </source>
</evidence>
<dbReference type="OrthoDB" id="282431at204455"/>
<dbReference type="EMBL" id="QAOH01000006">
    <property type="protein sequence ID" value="PTQ72734.1"/>
    <property type="molecule type" value="Genomic_DNA"/>
</dbReference>
<sequence>MLSDKEIKVLECFIGDECEHIGKVSRIGPKTWHALEDKGLIERCENDEGYRITEAGKAAIK</sequence>
<dbReference type="RefSeq" id="WP_146168257.1">
    <property type="nucleotide sequence ID" value="NZ_QAOH01000006.1"/>
</dbReference>
<proteinExistence type="predicted"/>
<comment type="caution">
    <text evidence="1">The sequence shown here is derived from an EMBL/GenBank/DDBJ whole genome shotgun (WGS) entry which is preliminary data.</text>
</comment>
<reference evidence="1 2" key="1">
    <citation type="submission" date="2018-04" db="EMBL/GenBank/DDBJ databases">
        <title>Genomic Encyclopedia of Archaeal and Bacterial Type Strains, Phase II (KMG-II): from individual species to whole genera.</title>
        <authorList>
            <person name="Goeker M."/>
        </authorList>
    </citation>
    <scope>NUCLEOTIDE SEQUENCE [LARGE SCALE GENOMIC DNA]</scope>
    <source>
        <strain evidence="1 2">DSM 100434</strain>
    </source>
</reference>
<dbReference type="Proteomes" id="UP000244077">
    <property type="component" value="Unassembled WGS sequence"/>
</dbReference>
<dbReference type="AlphaFoldDB" id="A0A2T5HMF7"/>
<name>A0A2T5HMF7_9RHOB</name>